<protein>
    <submittedName>
        <fullName evidence="3">Protein MEI2-like 1</fullName>
    </submittedName>
</protein>
<dbReference type="Proteomes" id="UP000694864">
    <property type="component" value="Chromosome 17"/>
</dbReference>
<keyword evidence="2" id="KW-1185">Reference proteome</keyword>
<dbReference type="CDD" id="cd12277">
    <property type="entry name" value="RRM3_MEI2_EAR1_like"/>
    <property type="match status" value="1"/>
</dbReference>
<gene>
    <name evidence="3" type="primary">LOC104757887</name>
</gene>
<evidence type="ECO:0000313" key="2">
    <source>
        <dbReference type="Proteomes" id="UP000694864"/>
    </source>
</evidence>
<dbReference type="SUPFAM" id="SSF54928">
    <property type="entry name" value="RNA-binding domain, RBD"/>
    <property type="match status" value="1"/>
</dbReference>
<accession>A0ABM0X0U8</accession>
<dbReference type="InterPro" id="IPR007201">
    <property type="entry name" value="Mei2-like_Rrm_C"/>
</dbReference>
<dbReference type="RefSeq" id="XP_010478968.1">
    <property type="nucleotide sequence ID" value="XM_010480666.2"/>
</dbReference>
<dbReference type="GeneID" id="104757887"/>
<proteinExistence type="predicted"/>
<sequence>MEKKNPIKSLNPNAPEFSPAFTRNPNLYHPSPPPPIFYFNKPFPYHTKLQKTKPFLCQTKLQKNTTLPYQTKLQTSKPFPYNTKPWEASTGADVKPAKSPFRNGFCNQRCLPPRLLKKFSSEKFVPLPENKLAGKTSVMVKNIPNCLGRTDLLRILDKHCRKHNRESSYDFLYLPMDFVKRANLGYAFVNFTTSVAAERFQREFENFSWGNLGYRKKVCEITVAKYQGKEELTKHFKDSRFTCHTDNYLPVVLSPPSDGFIGYTLTTLGDRVGLRGGGSRRGSWR</sequence>
<organism evidence="2 3">
    <name type="scientific">Camelina sativa</name>
    <name type="common">False flax</name>
    <name type="synonym">Myagrum sativum</name>
    <dbReference type="NCBI Taxonomy" id="90675"/>
    <lineage>
        <taxon>Eukaryota</taxon>
        <taxon>Viridiplantae</taxon>
        <taxon>Streptophyta</taxon>
        <taxon>Embryophyta</taxon>
        <taxon>Tracheophyta</taxon>
        <taxon>Spermatophyta</taxon>
        <taxon>Magnoliopsida</taxon>
        <taxon>eudicotyledons</taxon>
        <taxon>Gunneridae</taxon>
        <taxon>Pentapetalae</taxon>
        <taxon>rosids</taxon>
        <taxon>malvids</taxon>
        <taxon>Brassicales</taxon>
        <taxon>Brassicaceae</taxon>
        <taxon>Camelineae</taxon>
        <taxon>Camelina</taxon>
    </lineage>
</organism>
<feature type="domain" description="Mei2-like C-terminal RNA recognition motif" evidence="1">
    <location>
        <begin position="135"/>
        <end position="237"/>
    </location>
</feature>
<reference evidence="2" key="1">
    <citation type="journal article" date="2014" name="Nat. Commun.">
        <title>The emerging biofuel crop Camelina sativa retains a highly undifferentiated hexaploid genome structure.</title>
        <authorList>
            <person name="Kagale S."/>
            <person name="Koh C."/>
            <person name="Nixon J."/>
            <person name="Bollina V."/>
            <person name="Clarke W.E."/>
            <person name="Tuteja R."/>
            <person name="Spillane C."/>
            <person name="Robinson S.J."/>
            <person name="Links M.G."/>
            <person name="Clarke C."/>
            <person name="Higgins E.E."/>
            <person name="Huebert T."/>
            <person name="Sharpe A.G."/>
            <person name="Parkin I.A."/>
        </authorList>
    </citation>
    <scope>NUCLEOTIDE SEQUENCE [LARGE SCALE GENOMIC DNA]</scope>
    <source>
        <strain evidence="2">cv. DH55</strain>
    </source>
</reference>
<dbReference type="Pfam" id="PF04059">
    <property type="entry name" value="RRM_2"/>
    <property type="match status" value="1"/>
</dbReference>
<name>A0ABM0X0U8_CAMSA</name>
<evidence type="ECO:0000313" key="3">
    <source>
        <dbReference type="RefSeq" id="XP_010478968.1"/>
    </source>
</evidence>
<evidence type="ECO:0000259" key="1">
    <source>
        <dbReference type="Pfam" id="PF04059"/>
    </source>
</evidence>
<dbReference type="InterPro" id="IPR035979">
    <property type="entry name" value="RBD_domain_sf"/>
</dbReference>
<reference evidence="3" key="2">
    <citation type="submission" date="2025-08" db="UniProtKB">
        <authorList>
            <consortium name="RefSeq"/>
        </authorList>
    </citation>
    <scope>IDENTIFICATION</scope>
    <source>
        <tissue evidence="3">Leaf</tissue>
    </source>
</reference>